<accession>A0ABT2LU04</accession>
<proteinExistence type="predicted"/>
<keyword evidence="3" id="KW-1185">Reference proteome</keyword>
<sequence>MFKFLLVAVWVSAATLGAVFYSFQTSQAARNATPPPPFFGGLDYVRTQVISVPVVKNGQVDGYFLARLVFTAEPEKLKALSLPADVLLVDELYSYLYANPQIDFTDRNGVDLEALRNGIRDSINERTGEKLVHEVMVEQVDYLSKAEIRDNAIRRRIGPAE</sequence>
<feature type="chain" id="PRO_5046506786" description="Flagellar basal body-associated protein FliL" evidence="1">
    <location>
        <begin position="29"/>
        <end position="161"/>
    </location>
</feature>
<dbReference type="RefSeq" id="WP_260906117.1">
    <property type="nucleotide sequence ID" value="NZ_JAOCZP010000008.1"/>
</dbReference>
<evidence type="ECO:0008006" key="4">
    <source>
        <dbReference type="Google" id="ProtNLM"/>
    </source>
</evidence>
<protein>
    <recommendedName>
        <fullName evidence="4">Flagellar basal body-associated protein FliL</fullName>
    </recommendedName>
</protein>
<keyword evidence="1" id="KW-0732">Signal</keyword>
<comment type="caution">
    <text evidence="2">The sequence shown here is derived from an EMBL/GenBank/DDBJ whole genome shotgun (WGS) entry which is preliminary data.</text>
</comment>
<feature type="signal peptide" evidence="1">
    <location>
        <begin position="1"/>
        <end position="28"/>
    </location>
</feature>
<gene>
    <name evidence="2" type="ORF">N5A92_21250</name>
</gene>
<organism evidence="2 3">
    <name type="scientific">Chelativorans salis</name>
    <dbReference type="NCBI Taxonomy" id="2978478"/>
    <lineage>
        <taxon>Bacteria</taxon>
        <taxon>Pseudomonadati</taxon>
        <taxon>Pseudomonadota</taxon>
        <taxon>Alphaproteobacteria</taxon>
        <taxon>Hyphomicrobiales</taxon>
        <taxon>Phyllobacteriaceae</taxon>
        <taxon>Chelativorans</taxon>
    </lineage>
</organism>
<dbReference type="EMBL" id="JAOCZP010000008">
    <property type="protein sequence ID" value="MCT7377549.1"/>
    <property type="molecule type" value="Genomic_DNA"/>
</dbReference>
<dbReference type="Proteomes" id="UP001320831">
    <property type="component" value="Unassembled WGS sequence"/>
</dbReference>
<evidence type="ECO:0000256" key="1">
    <source>
        <dbReference type="SAM" id="SignalP"/>
    </source>
</evidence>
<evidence type="ECO:0000313" key="3">
    <source>
        <dbReference type="Proteomes" id="UP001320831"/>
    </source>
</evidence>
<name>A0ABT2LU04_9HYPH</name>
<reference evidence="2 3" key="1">
    <citation type="submission" date="2022-09" db="EMBL/GenBank/DDBJ databases">
        <title>Chelativorans salina sp. nov., a novel slightly halophilic bacterium isolated from a saline lake sediment enrichment.</title>
        <authorList>
            <person name="Gao L."/>
            <person name="Fang B.-Z."/>
            <person name="Li W.-J."/>
        </authorList>
    </citation>
    <scope>NUCLEOTIDE SEQUENCE [LARGE SCALE GENOMIC DNA]</scope>
    <source>
        <strain evidence="2 3">EGI FJ00035</strain>
    </source>
</reference>
<evidence type="ECO:0000313" key="2">
    <source>
        <dbReference type="EMBL" id="MCT7377549.1"/>
    </source>
</evidence>